<protein>
    <submittedName>
        <fullName evidence="1">Uncharacterized protein</fullName>
    </submittedName>
</protein>
<name>A0A484M5D5_9ASTE</name>
<sequence>MHLMNSKIRLNTKKRLEIFSISAPISYKKCKIFILHSKNQLISPEITFQSAEFFLSIQKSAVNNAYISTFSLNMSI</sequence>
<accession>A0A484M5D5</accession>
<dbReference type="AlphaFoldDB" id="A0A484M5D5"/>
<reference evidence="1 2" key="1">
    <citation type="submission" date="2018-04" db="EMBL/GenBank/DDBJ databases">
        <authorList>
            <person name="Vogel A."/>
        </authorList>
    </citation>
    <scope>NUCLEOTIDE SEQUENCE [LARGE SCALE GENOMIC DNA]</scope>
</reference>
<evidence type="ECO:0000313" key="1">
    <source>
        <dbReference type="EMBL" id="VFQ83817.1"/>
    </source>
</evidence>
<gene>
    <name evidence="1" type="ORF">CCAM_LOCUS25593</name>
</gene>
<keyword evidence="2" id="KW-1185">Reference proteome</keyword>
<dbReference type="Proteomes" id="UP000595140">
    <property type="component" value="Unassembled WGS sequence"/>
</dbReference>
<evidence type="ECO:0000313" key="2">
    <source>
        <dbReference type="Proteomes" id="UP000595140"/>
    </source>
</evidence>
<dbReference type="EMBL" id="OOIL02002608">
    <property type="protein sequence ID" value="VFQ83817.1"/>
    <property type="molecule type" value="Genomic_DNA"/>
</dbReference>
<organism evidence="1 2">
    <name type="scientific">Cuscuta campestris</name>
    <dbReference type="NCBI Taxonomy" id="132261"/>
    <lineage>
        <taxon>Eukaryota</taxon>
        <taxon>Viridiplantae</taxon>
        <taxon>Streptophyta</taxon>
        <taxon>Embryophyta</taxon>
        <taxon>Tracheophyta</taxon>
        <taxon>Spermatophyta</taxon>
        <taxon>Magnoliopsida</taxon>
        <taxon>eudicotyledons</taxon>
        <taxon>Gunneridae</taxon>
        <taxon>Pentapetalae</taxon>
        <taxon>asterids</taxon>
        <taxon>lamiids</taxon>
        <taxon>Solanales</taxon>
        <taxon>Convolvulaceae</taxon>
        <taxon>Cuscuteae</taxon>
        <taxon>Cuscuta</taxon>
        <taxon>Cuscuta subgen. Grammica</taxon>
        <taxon>Cuscuta sect. Cleistogrammica</taxon>
    </lineage>
</organism>
<proteinExistence type="predicted"/>